<dbReference type="EMBL" id="VUMB01000002">
    <property type="protein sequence ID" value="MSS38956.1"/>
    <property type="molecule type" value="Genomic_DNA"/>
</dbReference>
<gene>
    <name evidence="1" type="ORF">FYJ37_00975</name>
</gene>
<organism evidence="1 2">
    <name type="scientific">Clostridium scindens (strain JCM 10418 / VPI 12708)</name>
    <dbReference type="NCBI Taxonomy" id="29347"/>
    <lineage>
        <taxon>Bacteria</taxon>
        <taxon>Bacillati</taxon>
        <taxon>Bacillota</taxon>
        <taxon>Clostridia</taxon>
        <taxon>Lachnospirales</taxon>
        <taxon>Lachnospiraceae</taxon>
    </lineage>
</organism>
<evidence type="ECO:0000313" key="1">
    <source>
        <dbReference type="EMBL" id="MSS38956.1"/>
    </source>
</evidence>
<evidence type="ECO:0000313" key="2">
    <source>
        <dbReference type="Proteomes" id="UP000462363"/>
    </source>
</evidence>
<proteinExistence type="predicted"/>
<comment type="caution">
    <text evidence="1">The sequence shown here is derived from an EMBL/GenBank/DDBJ whole genome shotgun (WGS) entry which is preliminary data.</text>
</comment>
<dbReference type="Proteomes" id="UP000462363">
    <property type="component" value="Unassembled WGS sequence"/>
</dbReference>
<dbReference type="AlphaFoldDB" id="A0A844F433"/>
<sequence>MKKNNPEIKNESTLKMQDEIDTIEMIADMFFKEVTDENGNTVLKYTPYLEPIGQVNAIIRYFIDGIEFDEDEDVYDEAMNDKDIRQLIDQFFIPYNEKVETITHHQKIFSDIMIKVHDIVEYRKAINIANIQGESNSILTYKILELIETEQEKNNKEIDAVNNLNAWIGEQRELNSLITPEMQRDFAQNFDVNTLTEAIYNKMSESDLHKRNREVIKLAHENREKDNKIIEMQNEFAKEKQKENVKNVLSD</sequence>
<accession>A0A844F433</accession>
<protein>
    <submittedName>
        <fullName evidence="1">Uncharacterized protein</fullName>
    </submittedName>
</protein>
<dbReference type="RefSeq" id="WP_154322716.1">
    <property type="nucleotide sequence ID" value="NZ_CP045695.1"/>
</dbReference>
<reference evidence="1 2" key="1">
    <citation type="submission" date="2019-08" db="EMBL/GenBank/DDBJ databases">
        <title>In-depth cultivation of the pig gut microbiome towards novel bacterial diversity and tailored functional studies.</title>
        <authorList>
            <person name="Wylensek D."/>
            <person name="Hitch T.C.A."/>
            <person name="Clavel T."/>
        </authorList>
    </citation>
    <scope>NUCLEOTIDE SEQUENCE [LARGE SCALE GENOMIC DNA]</scope>
    <source>
        <strain evidence="1 2">BL-389-WT-3D</strain>
    </source>
</reference>
<name>A0A844F433_CLOSV</name>